<evidence type="ECO:0000256" key="4">
    <source>
        <dbReference type="ARBA" id="ARBA00022989"/>
    </source>
</evidence>
<keyword evidence="4 6" id="KW-1133">Transmembrane helix</keyword>
<name>A0A5C7DRF7_9BACT</name>
<feature type="transmembrane region" description="Helical" evidence="6">
    <location>
        <begin position="293"/>
        <end position="311"/>
    </location>
</feature>
<comment type="subcellular location">
    <subcellularLocation>
        <location evidence="1">Cell membrane</location>
        <topology evidence="1">Multi-pass membrane protein</topology>
    </subcellularLocation>
</comment>
<keyword evidence="5 6" id="KW-0472">Membrane</keyword>
<sequence length="377" mass="41480">MKQFMQSVTNKLTLFVGLAIVGILFVANAFNYIEIKHDTQRLINDIQVKTIQDVLKTFEDYSNSRSDAVKAVAAELRKNPNASLEEIYTIVRTAKEASRFDVLYVGLAHNGAMIRSNGRHQTPADGYDPRTRAWYTNVANGNDKVYTSKPYMAPSLKAPSLSFSYPIMVDGKFIGAAGGNYDLKTFADNVLSMGTSASGFVSVIDDDGTILFHELEERLLKKTTLSENIIKAYLSTPEGKTGSLSKENLIVTDENGAKKAVICQKNSLGYNVCAIADEKIYTEPVNNALIKQLLIGGISLIIALIIIRLVVKYNLSPLQAIQSGLNSFFDFINHKTKDSALINVKTNDEFGAMAKAINENITKTKNALEQDTKAVEQ</sequence>
<accession>A0A5C7DRF7</accession>
<dbReference type="CDD" id="cd18773">
    <property type="entry name" value="PDC1_HK_sensor"/>
    <property type="match status" value="1"/>
</dbReference>
<evidence type="ECO:0000313" key="8">
    <source>
        <dbReference type="EMBL" id="TXE81937.1"/>
    </source>
</evidence>
<dbReference type="SUPFAM" id="SSF103190">
    <property type="entry name" value="Sensory domain-like"/>
    <property type="match status" value="1"/>
</dbReference>
<evidence type="ECO:0000256" key="5">
    <source>
        <dbReference type="ARBA" id="ARBA00023136"/>
    </source>
</evidence>
<evidence type="ECO:0000313" key="9">
    <source>
        <dbReference type="Proteomes" id="UP000321310"/>
    </source>
</evidence>
<gene>
    <name evidence="8" type="ORF">FPD46_04205</name>
</gene>
<comment type="caution">
    <text evidence="8">The sequence shown here is derived from an EMBL/GenBank/DDBJ whole genome shotgun (WGS) entry which is preliminary data.</text>
</comment>
<keyword evidence="3 6" id="KW-0812">Transmembrane</keyword>
<dbReference type="Pfam" id="PF02743">
    <property type="entry name" value="dCache_1"/>
    <property type="match status" value="1"/>
</dbReference>
<keyword evidence="2" id="KW-1003">Cell membrane</keyword>
<reference evidence="8 9" key="1">
    <citation type="submission" date="2019-07" db="EMBL/GenBank/DDBJ databases">
        <title>Rapid identification of Enteric Bacteria from Whole Genome Sequences (WGS) using Average Nucleotide Identity (ANI).</title>
        <authorList>
            <person name="Lane C."/>
        </authorList>
    </citation>
    <scope>NUCLEOTIDE SEQUENCE [LARGE SCALE GENOMIC DNA]</scope>
    <source>
        <strain evidence="8 9">2016D-0250</strain>
    </source>
</reference>
<dbReference type="GO" id="GO:0005886">
    <property type="term" value="C:plasma membrane"/>
    <property type="evidence" value="ECO:0007669"/>
    <property type="project" value="UniProtKB-SubCell"/>
</dbReference>
<feature type="domain" description="Cache" evidence="7">
    <location>
        <begin position="39"/>
        <end position="221"/>
    </location>
</feature>
<dbReference type="RefSeq" id="WP_222705621.1">
    <property type="nucleotide sequence ID" value="NZ_VOWB01000045.1"/>
</dbReference>
<proteinExistence type="predicted"/>
<evidence type="ECO:0000256" key="6">
    <source>
        <dbReference type="SAM" id="Phobius"/>
    </source>
</evidence>
<evidence type="ECO:0000256" key="1">
    <source>
        <dbReference type="ARBA" id="ARBA00004651"/>
    </source>
</evidence>
<dbReference type="InterPro" id="IPR029151">
    <property type="entry name" value="Sensor-like_sf"/>
</dbReference>
<evidence type="ECO:0000256" key="3">
    <source>
        <dbReference type="ARBA" id="ARBA00022692"/>
    </source>
</evidence>
<dbReference type="Gene3D" id="3.30.450.20">
    <property type="entry name" value="PAS domain"/>
    <property type="match status" value="2"/>
</dbReference>
<feature type="non-terminal residue" evidence="8">
    <location>
        <position position="377"/>
    </location>
</feature>
<dbReference type="InterPro" id="IPR033479">
    <property type="entry name" value="dCache_1"/>
</dbReference>
<dbReference type="EMBL" id="VOWB01000045">
    <property type="protein sequence ID" value="TXE81937.1"/>
    <property type="molecule type" value="Genomic_DNA"/>
</dbReference>
<organism evidence="8 9">
    <name type="scientific">Campylobacter peloridis</name>
    <dbReference type="NCBI Taxonomy" id="488546"/>
    <lineage>
        <taxon>Bacteria</taxon>
        <taxon>Pseudomonadati</taxon>
        <taxon>Campylobacterota</taxon>
        <taxon>Epsilonproteobacteria</taxon>
        <taxon>Campylobacterales</taxon>
        <taxon>Campylobacteraceae</taxon>
        <taxon>Campylobacter</taxon>
    </lineage>
</organism>
<dbReference type="AlphaFoldDB" id="A0A5C7DRF7"/>
<evidence type="ECO:0000256" key="2">
    <source>
        <dbReference type="ARBA" id="ARBA00022475"/>
    </source>
</evidence>
<dbReference type="Proteomes" id="UP000321310">
    <property type="component" value="Unassembled WGS sequence"/>
</dbReference>
<evidence type="ECO:0000259" key="7">
    <source>
        <dbReference type="Pfam" id="PF02743"/>
    </source>
</evidence>
<protein>
    <submittedName>
        <fullName evidence="8">Methyl-accepting chemotaxis protein</fullName>
    </submittedName>
</protein>